<feature type="region of interest" description="Disordered" evidence="1">
    <location>
        <begin position="144"/>
        <end position="255"/>
    </location>
</feature>
<feature type="region of interest" description="Disordered" evidence="1">
    <location>
        <begin position="1"/>
        <end position="108"/>
    </location>
</feature>
<dbReference type="SUPFAM" id="SSF47923">
    <property type="entry name" value="Ypt/Rab-GAP domain of gyp1p"/>
    <property type="match status" value="2"/>
</dbReference>
<protein>
    <recommendedName>
        <fullName evidence="2">Rab-GAP TBC domain-containing protein</fullName>
    </recommendedName>
</protein>
<feature type="compositionally biased region" description="Low complexity" evidence="1">
    <location>
        <begin position="9"/>
        <end position="26"/>
    </location>
</feature>
<dbReference type="Gene3D" id="1.10.10.750">
    <property type="entry name" value="Ypt/Rab-GAP domain of gyp1p, domain 1"/>
    <property type="match status" value="1"/>
</dbReference>
<dbReference type="Gene3D" id="1.10.8.270">
    <property type="entry name" value="putative rabgap domain of human tbc1 domain family member 14 like domains"/>
    <property type="match status" value="1"/>
</dbReference>
<feature type="compositionally biased region" description="Gly residues" evidence="1">
    <location>
        <begin position="69"/>
        <end position="85"/>
    </location>
</feature>
<feature type="compositionally biased region" description="Acidic residues" evidence="1">
    <location>
        <begin position="86"/>
        <end position="96"/>
    </location>
</feature>
<evidence type="ECO:0000313" key="3">
    <source>
        <dbReference type="EMBL" id="KAG7562200.1"/>
    </source>
</evidence>
<name>A0A8K0JMR8_9TREE</name>
<dbReference type="InterPro" id="IPR000195">
    <property type="entry name" value="Rab-GAP-TBC_dom"/>
</dbReference>
<reference evidence="3" key="1">
    <citation type="submission" date="2020-04" db="EMBL/GenBank/DDBJ databases">
        <title>Analysis of mating type loci in Filobasidium floriforme.</title>
        <authorList>
            <person name="Nowrousian M."/>
        </authorList>
    </citation>
    <scope>NUCLEOTIDE SEQUENCE</scope>
    <source>
        <strain evidence="3">CBS 6242</strain>
    </source>
</reference>
<feature type="compositionally biased region" description="Low complexity" evidence="1">
    <location>
        <begin position="217"/>
        <end position="233"/>
    </location>
</feature>
<gene>
    <name evidence="3" type="ORF">FFLO_02385</name>
</gene>
<dbReference type="AlphaFoldDB" id="A0A8K0JMR8"/>
<feature type="compositionally biased region" description="Basic and acidic residues" evidence="1">
    <location>
        <begin position="153"/>
        <end position="163"/>
    </location>
</feature>
<dbReference type="InterPro" id="IPR050302">
    <property type="entry name" value="Rab_GAP_TBC_domain"/>
</dbReference>
<dbReference type="PANTHER" id="PTHR47219">
    <property type="entry name" value="RAB GTPASE-ACTIVATING PROTEIN 1-LIKE"/>
    <property type="match status" value="1"/>
</dbReference>
<evidence type="ECO:0000313" key="4">
    <source>
        <dbReference type="Proteomes" id="UP000812966"/>
    </source>
</evidence>
<sequence length="702" mass="76770">MTSYDGAYPRRFTPSPSPSPSTSRTSPLPPEVLTFDPQYPESQYVPRGIGISRFSEDDAFEQNDRRRSNGGGGSGAGAAGGGNGDDGGDDSEDDGQDVAFESVDLDGAGAQGQLSSQFAQSLYLSSPTAVGLSPTGHILQRSSFAYGSNSNTDDPRYSEDANARRPVSANGHASKSFFNISRSTTPRPNPRTSSSHDSHPMSPASPSATVGRRTPDPSSARTTTSNSTSASTSPTPPTQPRPRIHAPPAIPHSLNPSVMAALTSNQYPSTATSSSPQLTALPSKSASGAFSLLKRNSLSLTGSLRNANGGSGSGSSGLDKVRSRTRMVHLPPKDKEEDQAHLERWKNMMEESRSAEQKRLSDAARRASEKSKHQAECIPIWEGVILPAGGPREWKRLVRADTKMGELWFEGIPTHLRGRIWSACIGNGLALSKESYRACAYRAKKAIESDRFPADVMRHIEDDSVATLSTTKLYGKNGPMVEDLRELLAAWYVSRVDEGMGYVRGVHLLAGMLLMNMNIAVAFICLRNLLDRPCLRAFYCGIDEEVEAYYRIFDNLQADLFPKIYANCKTVDVRIPSTYFTTLFLHQIPFEAAVRVWDLIMLEGDGQIFRIGLAILSILEPRLYFPDKKEIQSVFDGRNAAALAIVNREKERARLKGVTYDAEDDGVLAPFGVNEDAIFDALSNDNWKESRYERLLTRELPE</sequence>
<dbReference type="InterPro" id="IPR035969">
    <property type="entry name" value="Rab-GAP_TBC_sf"/>
</dbReference>
<accession>A0A8K0JMR8</accession>
<feature type="region of interest" description="Disordered" evidence="1">
    <location>
        <begin position="302"/>
        <end position="370"/>
    </location>
</feature>
<dbReference type="Proteomes" id="UP000812966">
    <property type="component" value="Unassembled WGS sequence"/>
</dbReference>
<dbReference type="Pfam" id="PF00566">
    <property type="entry name" value="RabGAP-TBC"/>
    <property type="match status" value="1"/>
</dbReference>
<organism evidence="3 4">
    <name type="scientific">Filobasidium floriforme</name>
    <dbReference type="NCBI Taxonomy" id="5210"/>
    <lineage>
        <taxon>Eukaryota</taxon>
        <taxon>Fungi</taxon>
        <taxon>Dikarya</taxon>
        <taxon>Basidiomycota</taxon>
        <taxon>Agaricomycotina</taxon>
        <taxon>Tremellomycetes</taxon>
        <taxon>Filobasidiales</taxon>
        <taxon>Filobasidiaceae</taxon>
        <taxon>Filobasidium</taxon>
    </lineage>
</organism>
<feature type="compositionally biased region" description="Polar residues" evidence="1">
    <location>
        <begin position="171"/>
        <end position="193"/>
    </location>
</feature>
<dbReference type="GO" id="GO:0005096">
    <property type="term" value="F:GTPase activator activity"/>
    <property type="evidence" value="ECO:0007669"/>
    <property type="project" value="TreeGrafter"/>
</dbReference>
<dbReference type="GO" id="GO:0031267">
    <property type="term" value="F:small GTPase binding"/>
    <property type="evidence" value="ECO:0007669"/>
    <property type="project" value="TreeGrafter"/>
</dbReference>
<dbReference type="EMBL" id="JABELV010000037">
    <property type="protein sequence ID" value="KAG7562200.1"/>
    <property type="molecule type" value="Genomic_DNA"/>
</dbReference>
<dbReference type="Gene3D" id="1.10.472.80">
    <property type="entry name" value="Ypt/Rab-GAP domain of gyp1p, domain 3"/>
    <property type="match status" value="1"/>
</dbReference>
<evidence type="ECO:0000259" key="2">
    <source>
        <dbReference type="PROSITE" id="PS50086"/>
    </source>
</evidence>
<dbReference type="PROSITE" id="PS50086">
    <property type="entry name" value="TBC_RABGAP"/>
    <property type="match status" value="1"/>
</dbReference>
<feature type="domain" description="Rab-GAP TBC" evidence="2">
    <location>
        <begin position="411"/>
        <end position="604"/>
    </location>
</feature>
<dbReference type="PANTHER" id="PTHR47219:SF9">
    <property type="entry name" value="GTPASE ACTIVATING PROTEIN AND CENTROSOME-ASSOCIATED, ISOFORM B"/>
    <property type="match status" value="1"/>
</dbReference>
<comment type="caution">
    <text evidence="3">The sequence shown here is derived from an EMBL/GenBank/DDBJ whole genome shotgun (WGS) entry which is preliminary data.</text>
</comment>
<proteinExistence type="predicted"/>
<keyword evidence="4" id="KW-1185">Reference proteome</keyword>
<evidence type="ECO:0000256" key="1">
    <source>
        <dbReference type="SAM" id="MobiDB-lite"/>
    </source>
</evidence>
<feature type="compositionally biased region" description="Basic and acidic residues" evidence="1">
    <location>
        <begin position="331"/>
        <end position="370"/>
    </location>
</feature>
<dbReference type="SMART" id="SM00164">
    <property type="entry name" value="TBC"/>
    <property type="match status" value="1"/>
</dbReference>